<feature type="transmembrane region" description="Helical" evidence="4">
    <location>
        <begin position="167"/>
        <end position="186"/>
    </location>
</feature>
<protein>
    <recommendedName>
        <fullName evidence="5">SMC hinge domain-containing protein</fullName>
    </recommendedName>
</protein>
<keyword evidence="4" id="KW-0812">Transmembrane</keyword>
<evidence type="ECO:0000259" key="5">
    <source>
        <dbReference type="SMART" id="SM00968"/>
    </source>
</evidence>
<keyword evidence="4" id="KW-1133">Transmembrane helix</keyword>
<evidence type="ECO:0000256" key="4">
    <source>
        <dbReference type="SAM" id="Phobius"/>
    </source>
</evidence>
<dbReference type="Proteomes" id="UP001642360">
    <property type="component" value="Unassembled WGS sequence"/>
</dbReference>
<evidence type="ECO:0000313" key="6">
    <source>
        <dbReference type="EMBL" id="CAK9187102.1"/>
    </source>
</evidence>
<evidence type="ECO:0000313" key="7">
    <source>
        <dbReference type="Proteomes" id="UP001642360"/>
    </source>
</evidence>
<keyword evidence="2" id="KW-0067">ATP-binding</keyword>
<evidence type="ECO:0000256" key="3">
    <source>
        <dbReference type="ARBA" id="ARBA00023242"/>
    </source>
</evidence>
<dbReference type="Gene3D" id="1.20.1060.20">
    <property type="match status" value="1"/>
</dbReference>
<dbReference type="GO" id="GO:0005524">
    <property type="term" value="F:ATP binding"/>
    <property type="evidence" value="ECO:0007669"/>
    <property type="project" value="UniProtKB-KW"/>
</dbReference>
<name>A0ABC8V2P5_9AQUA</name>
<proteinExistence type="predicted"/>
<dbReference type="EMBL" id="CAUOFW020009822">
    <property type="protein sequence ID" value="CAK9187102.1"/>
    <property type="molecule type" value="Genomic_DNA"/>
</dbReference>
<feature type="non-terminal residue" evidence="6">
    <location>
        <position position="206"/>
    </location>
</feature>
<feature type="domain" description="SMC hinge" evidence="5">
    <location>
        <begin position="117"/>
        <end position="206"/>
    </location>
</feature>
<evidence type="ECO:0000256" key="2">
    <source>
        <dbReference type="ARBA" id="ARBA00022840"/>
    </source>
</evidence>
<keyword evidence="4" id="KW-0472">Membrane</keyword>
<accession>A0ABC8V2P5</accession>
<gene>
    <name evidence="6" type="ORF">ILEXP_LOCUS57611</name>
</gene>
<comment type="caution">
    <text evidence="6">The sequence shown here is derived from an EMBL/GenBank/DDBJ whole genome shotgun (WGS) entry which is preliminary data.</text>
</comment>
<sequence length="206" mass="22531">MFRGELAKVRAELEPWEKLLIEHNGKLEVTSTERKLLNEKLEAACAAYDDAQKKIKLEAVETCKLEQEFLKEQEKLIPLEQAARQKVTELVSVMESEKSQGSVLKALLQAKDSNIIEGIYGRMGDLGAIDAKYDVAISTACPGLDYIVVETPAAAQACVELLRSKNLGVATFMILSLALVSFFLPLESIIVTVLQTVGLICTGTCA</sequence>
<dbReference type="SUPFAM" id="SSF75553">
    <property type="entry name" value="Smc hinge domain"/>
    <property type="match status" value="1"/>
</dbReference>
<keyword evidence="3" id="KW-0539">Nucleus</keyword>
<dbReference type="Pfam" id="PF06470">
    <property type="entry name" value="SMC_hinge"/>
    <property type="match status" value="1"/>
</dbReference>
<dbReference type="SMART" id="SM00968">
    <property type="entry name" value="SMC_hinge"/>
    <property type="match status" value="1"/>
</dbReference>
<keyword evidence="1" id="KW-0547">Nucleotide-binding</keyword>
<dbReference type="AlphaFoldDB" id="A0ABC8V2P5"/>
<evidence type="ECO:0000256" key="1">
    <source>
        <dbReference type="ARBA" id="ARBA00022741"/>
    </source>
</evidence>
<organism evidence="6 7">
    <name type="scientific">Ilex paraguariensis</name>
    <name type="common">yerba mate</name>
    <dbReference type="NCBI Taxonomy" id="185542"/>
    <lineage>
        <taxon>Eukaryota</taxon>
        <taxon>Viridiplantae</taxon>
        <taxon>Streptophyta</taxon>
        <taxon>Embryophyta</taxon>
        <taxon>Tracheophyta</taxon>
        <taxon>Spermatophyta</taxon>
        <taxon>Magnoliopsida</taxon>
        <taxon>eudicotyledons</taxon>
        <taxon>Gunneridae</taxon>
        <taxon>Pentapetalae</taxon>
        <taxon>asterids</taxon>
        <taxon>campanulids</taxon>
        <taxon>Aquifoliales</taxon>
        <taxon>Aquifoliaceae</taxon>
        <taxon>Ilex</taxon>
    </lineage>
</organism>
<dbReference type="InterPro" id="IPR010935">
    <property type="entry name" value="SMC_hinge"/>
</dbReference>
<dbReference type="PANTHER" id="PTHR18937">
    <property type="entry name" value="STRUCTURAL MAINTENANCE OF CHROMOSOMES SMC FAMILY MEMBER"/>
    <property type="match status" value="1"/>
</dbReference>
<dbReference type="PANTHER" id="PTHR18937:SF172">
    <property type="entry name" value="STRUCTURAL MAINTENANCE OF CHROMOSOMES PROTEIN"/>
    <property type="match status" value="1"/>
</dbReference>
<reference evidence="6 7" key="1">
    <citation type="submission" date="2024-02" db="EMBL/GenBank/DDBJ databases">
        <authorList>
            <person name="Vignale AGUSTIN F."/>
            <person name="Sosa J E."/>
            <person name="Modenutti C."/>
        </authorList>
    </citation>
    <scope>NUCLEOTIDE SEQUENCE [LARGE SCALE GENOMIC DNA]</scope>
</reference>
<dbReference type="GO" id="GO:0030261">
    <property type="term" value="P:chromosome condensation"/>
    <property type="evidence" value="ECO:0007669"/>
    <property type="project" value="UniProtKB-KW"/>
</dbReference>
<dbReference type="FunFam" id="1.20.1060.20:FF:000003">
    <property type="entry name" value="Structural maintenance of chromosomes 4"/>
    <property type="match status" value="1"/>
</dbReference>
<dbReference type="InterPro" id="IPR036277">
    <property type="entry name" value="SMC_hinge_sf"/>
</dbReference>
<keyword evidence="7" id="KW-1185">Reference proteome</keyword>